<protein>
    <recommendedName>
        <fullName evidence="4">CSD domain-containing protein</fullName>
    </recommendedName>
</protein>
<proteinExistence type="predicted"/>
<feature type="compositionally biased region" description="Pro residues" evidence="1">
    <location>
        <begin position="541"/>
        <end position="560"/>
    </location>
</feature>
<evidence type="ECO:0000256" key="1">
    <source>
        <dbReference type="SAM" id="MobiDB-lite"/>
    </source>
</evidence>
<keyword evidence="3" id="KW-1185">Reference proteome</keyword>
<gene>
    <name evidence="2" type="ORF">PAPYR_10390</name>
</gene>
<evidence type="ECO:0000313" key="2">
    <source>
        <dbReference type="EMBL" id="KAJ4454823.1"/>
    </source>
</evidence>
<feature type="compositionally biased region" description="Basic and acidic residues" evidence="1">
    <location>
        <begin position="588"/>
        <end position="600"/>
    </location>
</feature>
<sequence length="612" mass="66778">MQGVVCEVQSNDDYGLIEFDGEKGDASRAYFHLTQQFPGLAPELVFHARVRFIPTLIAGRKERWWAEHIVILSLNVPYVDGTVVKTHPDRSSGALRFQLYGSTCLASYSCADQSQDVLPLLVRGARVRFLPVWRSELKLWWADDIRVLGEKPASAEEPTPSATQHATSHSFPAINPATATRRLPWDASGTFGSAALLADSPVGRTPYVEGKVVIQPRDDKGMIRFSRAGKPTWVSFRLAEQRRDLRPLLNYGACVSFLPVQMPRDDGGSVWLVADLIVLKAAPPRFLAIEMPPPDAPELQGIILRLDTMHRYGFIGYEQEPGKTRKVFFHLDNQRPRDRQALVTGANVWFVLVVESVVGRKAIGVHAAADGYDPDAAAVAQDVTTTADDHPPPGSKKGTIYKMIPGKNYGFIEYEQDDGSHTIFFHLSAQSPSVRASLVPGARVRSLFVSGYWRLFMPVSGVLLNRDMHIPSLFASLLEVLFLPYRDDSDGPEGRWEAISIRVMQDPANPPQNSQEPSAPPSPPPSGITSVAVPTASSPVSPAPLAPAPFPAPIPDPVSPEHPLNTTHPASTPDTPAPVSAPAMAEAARGDESEDCRDVSPVRPSGITSLQE</sequence>
<feature type="compositionally biased region" description="Low complexity" evidence="1">
    <location>
        <begin position="530"/>
        <end position="540"/>
    </location>
</feature>
<evidence type="ECO:0008006" key="4">
    <source>
        <dbReference type="Google" id="ProtNLM"/>
    </source>
</evidence>
<dbReference type="EMBL" id="JAPMOS010000132">
    <property type="protein sequence ID" value="KAJ4454823.1"/>
    <property type="molecule type" value="Genomic_DNA"/>
</dbReference>
<comment type="caution">
    <text evidence="2">The sequence shown here is derived from an EMBL/GenBank/DDBJ whole genome shotgun (WGS) entry which is preliminary data.</text>
</comment>
<feature type="region of interest" description="Disordered" evidence="1">
    <location>
        <begin position="506"/>
        <end position="612"/>
    </location>
</feature>
<reference evidence="2" key="1">
    <citation type="journal article" date="2022" name="bioRxiv">
        <title>Genomics of Preaxostyla Flagellates Illuminates Evolutionary Transitions and the Path Towards Mitochondrial Loss.</title>
        <authorList>
            <person name="Novak L.V.F."/>
            <person name="Treitli S.C."/>
            <person name="Pyrih J."/>
            <person name="Halakuc P."/>
            <person name="Pipaliya S.V."/>
            <person name="Vacek V."/>
            <person name="Brzon O."/>
            <person name="Soukal P."/>
            <person name="Eme L."/>
            <person name="Dacks J.B."/>
            <person name="Karnkowska A."/>
            <person name="Elias M."/>
            <person name="Hampl V."/>
        </authorList>
    </citation>
    <scope>NUCLEOTIDE SEQUENCE</scope>
    <source>
        <strain evidence="2">RCP-MX</strain>
    </source>
</reference>
<organism evidence="2 3">
    <name type="scientific">Paratrimastix pyriformis</name>
    <dbReference type="NCBI Taxonomy" id="342808"/>
    <lineage>
        <taxon>Eukaryota</taxon>
        <taxon>Metamonada</taxon>
        <taxon>Preaxostyla</taxon>
        <taxon>Paratrimastigidae</taxon>
        <taxon>Paratrimastix</taxon>
    </lineage>
</organism>
<evidence type="ECO:0000313" key="3">
    <source>
        <dbReference type="Proteomes" id="UP001141327"/>
    </source>
</evidence>
<feature type="compositionally biased region" description="Low complexity" evidence="1">
    <location>
        <begin position="577"/>
        <end position="587"/>
    </location>
</feature>
<name>A0ABQ8U7V8_9EUKA</name>
<feature type="compositionally biased region" description="Polar residues" evidence="1">
    <location>
        <begin position="564"/>
        <end position="574"/>
    </location>
</feature>
<dbReference type="Proteomes" id="UP001141327">
    <property type="component" value="Unassembled WGS sequence"/>
</dbReference>
<accession>A0ABQ8U7V8</accession>